<comment type="cofactor">
    <cofactor evidence="2">
        <name>Fe cation</name>
        <dbReference type="ChEBI" id="CHEBI:24875"/>
    </cofactor>
    <text evidence="2">Binds 1 Fe cation per subunit.</text>
</comment>
<dbReference type="PANTHER" id="PTHR43212:SF3">
    <property type="entry name" value="QUERCETIN 2,3-DIOXYGENASE"/>
    <property type="match status" value="1"/>
</dbReference>
<name>A0A1T0CT53_9GAMM</name>
<dbReference type="SUPFAM" id="SSF51182">
    <property type="entry name" value="RmlC-like cupins"/>
    <property type="match status" value="1"/>
</dbReference>
<proteinExistence type="inferred from homology"/>
<dbReference type="InterPro" id="IPR012093">
    <property type="entry name" value="Pirin"/>
</dbReference>
<keyword evidence="2" id="KW-0408">Iron</keyword>
<dbReference type="Proteomes" id="UP000190683">
    <property type="component" value="Unassembled WGS sequence"/>
</dbReference>
<dbReference type="InterPro" id="IPR011051">
    <property type="entry name" value="RmlC_Cupin_sf"/>
</dbReference>
<dbReference type="Pfam" id="PF17954">
    <property type="entry name" value="Pirin_C_2"/>
    <property type="match status" value="1"/>
</dbReference>
<feature type="binding site" evidence="2">
    <location>
        <position position="58"/>
    </location>
    <ligand>
        <name>Fe cation</name>
        <dbReference type="ChEBI" id="CHEBI:24875"/>
    </ligand>
</feature>
<dbReference type="PANTHER" id="PTHR43212">
    <property type="entry name" value="QUERCETIN 2,3-DIOXYGENASE"/>
    <property type="match status" value="1"/>
</dbReference>
<evidence type="ECO:0000256" key="1">
    <source>
        <dbReference type="ARBA" id="ARBA00008416"/>
    </source>
</evidence>
<evidence type="ECO:0000259" key="5">
    <source>
        <dbReference type="Pfam" id="PF17954"/>
    </source>
</evidence>
<feature type="binding site" evidence="2">
    <location>
        <position position="104"/>
    </location>
    <ligand>
        <name>Fe cation</name>
        <dbReference type="ChEBI" id="CHEBI:24875"/>
    </ligand>
</feature>
<comment type="similarity">
    <text evidence="1 3">Belongs to the pirin family.</text>
</comment>
<organism evidence="6 7">
    <name type="scientific">Moraxella porci DSM 25326</name>
    <dbReference type="NCBI Taxonomy" id="573983"/>
    <lineage>
        <taxon>Bacteria</taxon>
        <taxon>Pseudomonadati</taxon>
        <taxon>Pseudomonadota</taxon>
        <taxon>Gammaproteobacteria</taxon>
        <taxon>Moraxellales</taxon>
        <taxon>Moraxellaceae</taxon>
        <taxon>Moraxella</taxon>
    </lineage>
</organism>
<evidence type="ECO:0008006" key="8">
    <source>
        <dbReference type="Google" id="ProtNLM"/>
    </source>
</evidence>
<dbReference type="GO" id="GO:0046872">
    <property type="term" value="F:metal ion binding"/>
    <property type="evidence" value="ECO:0007669"/>
    <property type="project" value="UniProtKB-KW"/>
</dbReference>
<dbReference type="PIRSF" id="PIRSF006232">
    <property type="entry name" value="Pirin"/>
    <property type="match status" value="1"/>
</dbReference>
<evidence type="ECO:0000313" key="7">
    <source>
        <dbReference type="Proteomes" id="UP000190683"/>
    </source>
</evidence>
<feature type="binding site" evidence="2">
    <location>
        <position position="102"/>
    </location>
    <ligand>
        <name>Fe cation</name>
        <dbReference type="ChEBI" id="CHEBI:24875"/>
    </ligand>
</feature>
<feature type="binding site" evidence="2">
    <location>
        <position position="60"/>
    </location>
    <ligand>
        <name>Fe cation</name>
        <dbReference type="ChEBI" id="CHEBI:24875"/>
    </ligand>
</feature>
<dbReference type="InterPro" id="IPR003829">
    <property type="entry name" value="Pirin_N_dom"/>
</dbReference>
<dbReference type="InterPro" id="IPR041602">
    <property type="entry name" value="Quercetinase_C"/>
</dbReference>
<feature type="domain" description="Pirin N-terminal" evidence="4">
    <location>
        <begin position="12"/>
        <end position="120"/>
    </location>
</feature>
<dbReference type="InterPro" id="IPR014710">
    <property type="entry name" value="RmlC-like_jellyroll"/>
</dbReference>
<feature type="domain" description="Quercetin 2,3-dioxygenase C-terminal cupin" evidence="5">
    <location>
        <begin position="148"/>
        <end position="233"/>
    </location>
</feature>
<reference evidence="6 7" key="1">
    <citation type="submission" date="2017-02" db="EMBL/GenBank/DDBJ databases">
        <title>Draft genome sequence of Moraxella porci CCUG 54912T type strain.</title>
        <authorList>
            <person name="Salva-Serra F."/>
            <person name="Engstrom-Jakobsson H."/>
            <person name="Thorell K."/>
            <person name="Jaen-Luchoro D."/>
            <person name="Gonzales-Siles L."/>
            <person name="Karlsson R."/>
            <person name="Yazdan S."/>
            <person name="Boulund F."/>
            <person name="Johnning A."/>
            <person name="Engstrand L."/>
            <person name="Kristiansson E."/>
            <person name="Moore E."/>
        </authorList>
    </citation>
    <scope>NUCLEOTIDE SEQUENCE [LARGE SCALE GENOMIC DNA]</scope>
    <source>
        <strain evidence="6 7">CCUG 54912</strain>
    </source>
</reference>
<evidence type="ECO:0000259" key="4">
    <source>
        <dbReference type="Pfam" id="PF02678"/>
    </source>
</evidence>
<protein>
    <recommendedName>
        <fullName evidence="8">Pirin family protein</fullName>
    </recommendedName>
</protein>
<comment type="caution">
    <text evidence="6">The sequence shown here is derived from an EMBL/GenBank/DDBJ whole genome shotgun (WGS) entry which is preliminary data.</text>
</comment>
<keyword evidence="7" id="KW-1185">Reference proteome</keyword>
<evidence type="ECO:0000256" key="3">
    <source>
        <dbReference type="RuleBase" id="RU003457"/>
    </source>
</evidence>
<dbReference type="EMBL" id="MUYV01000005">
    <property type="protein sequence ID" value="OOS25389.1"/>
    <property type="molecule type" value="Genomic_DNA"/>
</dbReference>
<dbReference type="CDD" id="cd02910">
    <property type="entry name" value="cupin_Yhhw_N"/>
    <property type="match status" value="1"/>
</dbReference>
<dbReference type="AlphaFoldDB" id="A0A1T0CT53"/>
<dbReference type="Pfam" id="PF02678">
    <property type="entry name" value="Pirin"/>
    <property type="match status" value="1"/>
</dbReference>
<evidence type="ECO:0000313" key="6">
    <source>
        <dbReference type="EMBL" id="OOS25389.1"/>
    </source>
</evidence>
<gene>
    <name evidence="6" type="ORF">B0681_05065</name>
</gene>
<keyword evidence="2" id="KW-0479">Metal-binding</keyword>
<sequence length="244" mass="26773">MKTIYHAADSRGVANHGWLNSHHTFSFGGYYNPERTNFGVLRVINDDTVAGGQGFGTHPHNDMEIISIPLEGDLAHRDSMGNGGVIRQGDIQVMSAGTGIRHSEMNANADRAVKFLQIWVLTRKNGVEPRYQQIRISDHATPNDFHQILSPTADDAGVWIHQDAWFSLAHFSDGTAKRYDIKRDGNGVYVFVIKGGAKIGDTVLGERDGLGVWDTDGFDVTAIGDSQILLMDVPMDINTATNQP</sequence>
<evidence type="ECO:0000256" key="2">
    <source>
        <dbReference type="PIRSR" id="PIRSR006232-1"/>
    </source>
</evidence>
<accession>A0A1T0CT53</accession>
<dbReference type="RefSeq" id="WP_078317660.1">
    <property type="nucleotide sequence ID" value="NZ_MUYV01000005.1"/>
</dbReference>
<dbReference type="Gene3D" id="2.60.120.10">
    <property type="entry name" value="Jelly Rolls"/>
    <property type="match status" value="2"/>
</dbReference>